<proteinExistence type="predicted"/>
<gene>
    <name evidence="2" type="ORF">HXK09_04825</name>
</gene>
<reference evidence="2" key="1">
    <citation type="submission" date="2020-04" db="EMBL/GenBank/DDBJ databases">
        <title>Deep metagenomics examines the oral microbiome during advanced dental caries in children, revealing novel taxa and co-occurrences with host molecules.</title>
        <authorList>
            <person name="Baker J.L."/>
            <person name="Morton J.T."/>
            <person name="Dinis M."/>
            <person name="Alvarez R."/>
            <person name="Tran N.C."/>
            <person name="Knight R."/>
            <person name="Edlund A."/>
        </authorList>
    </citation>
    <scope>NUCLEOTIDE SEQUENCE</scope>
    <source>
        <strain evidence="2">JCVI_30_bin.13</strain>
    </source>
</reference>
<sequence>MTAKELYHRLYARVVRARLRWSVQPPVFFARRRYWLTSVVAVVVLIGAAVSVLAWRSHEERVNRERDNEALAGATSVVSAYCDAVLGGRIDEAAAMDGLADSTDPNWMLSDAGEDFAVAAGTFVSLSVSEGEMSADRLTATFAVTSTPRVGMAAREESIEMVARRDSVDAPWTIATSLAQTVTVELPGATTDVLFNGATIASFNPVAEWPVKGRALTLTLYPGKYEIGARSFSSEARLRSLPGKGMFLYRDDKHGAVQSQFTVLPSRAGAVTVTPFAFDATVLEKETEFELVELITECIDTQGSSSHLCPDATTNAPPRVKQADLRHELDYYGVRVTMDSPTTFTIKSLRFPDPAPGMAESYTGSGTLSYDENGNEAITGITLAPSQT</sequence>
<dbReference type="Proteomes" id="UP000759246">
    <property type="component" value="Unassembled WGS sequence"/>
</dbReference>
<keyword evidence="1" id="KW-0472">Membrane</keyword>
<accession>A0A929RR38</accession>
<evidence type="ECO:0000313" key="2">
    <source>
        <dbReference type="EMBL" id="MBF0966472.1"/>
    </source>
</evidence>
<dbReference type="EMBL" id="JABZGF010000118">
    <property type="protein sequence ID" value="MBF0966472.1"/>
    <property type="molecule type" value="Genomic_DNA"/>
</dbReference>
<name>A0A929RR38_9ACTO</name>
<comment type="caution">
    <text evidence="2">The sequence shown here is derived from an EMBL/GenBank/DDBJ whole genome shotgun (WGS) entry which is preliminary data.</text>
</comment>
<evidence type="ECO:0000313" key="3">
    <source>
        <dbReference type="Proteomes" id="UP000759246"/>
    </source>
</evidence>
<protein>
    <submittedName>
        <fullName evidence="2">Uncharacterized protein</fullName>
    </submittedName>
</protein>
<feature type="transmembrane region" description="Helical" evidence="1">
    <location>
        <begin position="34"/>
        <end position="55"/>
    </location>
</feature>
<dbReference type="AlphaFoldDB" id="A0A929RR38"/>
<keyword evidence="1" id="KW-1133">Transmembrane helix</keyword>
<keyword evidence="1" id="KW-0812">Transmembrane</keyword>
<evidence type="ECO:0000256" key="1">
    <source>
        <dbReference type="SAM" id="Phobius"/>
    </source>
</evidence>
<organism evidence="2 3">
    <name type="scientific">Actinomyces bouchesdurhonensis</name>
    <dbReference type="NCBI Taxonomy" id="1852361"/>
    <lineage>
        <taxon>Bacteria</taxon>
        <taxon>Bacillati</taxon>
        <taxon>Actinomycetota</taxon>
        <taxon>Actinomycetes</taxon>
        <taxon>Actinomycetales</taxon>
        <taxon>Actinomycetaceae</taxon>
        <taxon>Actinomyces</taxon>
    </lineage>
</organism>